<gene>
    <name evidence="3" type="ORF">FOF47_R19779</name>
</gene>
<comment type="similarity">
    <text evidence="1">Belongs to the protein kinase superfamily.</text>
</comment>
<feature type="compositionally biased region" description="Pro residues" evidence="2">
    <location>
        <begin position="25"/>
        <end position="34"/>
    </location>
</feature>
<name>A0A6G1B2C2_CROCR</name>
<evidence type="ECO:0000256" key="1">
    <source>
        <dbReference type="ARBA" id="ARBA00038349"/>
    </source>
</evidence>
<dbReference type="GO" id="GO:0015629">
    <property type="term" value="C:actin cytoskeleton"/>
    <property type="evidence" value="ECO:0007669"/>
    <property type="project" value="TreeGrafter"/>
</dbReference>
<keyword evidence="4" id="KW-1185">Reference proteome</keyword>
<proteinExistence type="inferred from homology"/>
<feature type="non-terminal residue" evidence="3">
    <location>
        <position position="1"/>
    </location>
</feature>
<dbReference type="PANTHER" id="PTHR22972:SF6">
    <property type="entry name" value="PROTEIN PEAK3"/>
    <property type="match status" value="1"/>
</dbReference>
<reference evidence="3 4" key="1">
    <citation type="submission" date="2019-11" db="EMBL/GenBank/DDBJ databases">
        <authorList>
            <person name="Yang C."/>
            <person name="Li F."/>
        </authorList>
    </citation>
    <scope>NUCLEOTIDE SEQUENCE [LARGE SCALE GENOMIC DNA]</scope>
    <source>
        <strain evidence="3">KB4526</strain>
        <tissue evidence="3">Muscle</tissue>
    </source>
</reference>
<dbReference type="GO" id="GO:0004672">
    <property type="term" value="F:protein kinase activity"/>
    <property type="evidence" value="ECO:0007669"/>
    <property type="project" value="TreeGrafter"/>
</dbReference>
<dbReference type="InterPro" id="IPR051511">
    <property type="entry name" value="MitoQC_Scaffold_Kinases"/>
</dbReference>
<comment type="caution">
    <text evidence="3">The sequence shown here is derived from an EMBL/GenBank/DDBJ whole genome shotgun (WGS) entry which is preliminary data.</text>
</comment>
<feature type="non-terminal residue" evidence="3">
    <location>
        <position position="409"/>
    </location>
</feature>
<organism evidence="3 4">
    <name type="scientific">Crocuta crocuta</name>
    <name type="common">Spotted hyena</name>
    <dbReference type="NCBI Taxonomy" id="9678"/>
    <lineage>
        <taxon>Eukaryota</taxon>
        <taxon>Metazoa</taxon>
        <taxon>Chordata</taxon>
        <taxon>Craniata</taxon>
        <taxon>Vertebrata</taxon>
        <taxon>Euteleostomi</taxon>
        <taxon>Mammalia</taxon>
        <taxon>Eutheria</taxon>
        <taxon>Laurasiatheria</taxon>
        <taxon>Carnivora</taxon>
        <taxon>Feliformia</taxon>
        <taxon>Hyaenidae</taxon>
        <taxon>Crocuta</taxon>
    </lineage>
</organism>
<evidence type="ECO:0000313" key="4">
    <source>
        <dbReference type="Proteomes" id="UP000475037"/>
    </source>
</evidence>
<dbReference type="PANTHER" id="PTHR22972">
    <property type="entry name" value="SERINE/THREONINE PROTEIN KINASE"/>
    <property type="match status" value="1"/>
</dbReference>
<dbReference type="AlphaFoldDB" id="A0A6G1B2C2"/>
<evidence type="ECO:0000313" key="3">
    <source>
        <dbReference type="EMBL" id="KAF0882066.1"/>
    </source>
</evidence>
<evidence type="ECO:0000256" key="2">
    <source>
        <dbReference type="SAM" id="MobiDB-lite"/>
    </source>
</evidence>
<protein>
    <submittedName>
        <fullName evidence="3">CS035 protein</fullName>
    </submittedName>
</protein>
<sequence length="409" mass="43737">GEVRAHLLPSKACRPPRKSGSPLADPQPLPPPLPKKTLSRTQSLPIHGVPSHTPAPKGQPRRAFLGSHSVDESQADDGNARPACPPAEPAFSSFDAWPGLSGRDLNCPEAMHAVLEARQLEGLRTVHARLQARLLGGHPGPCHPGHGFRLLDSSPHVESGDALYYRMVRMSNGAWHLLAAKVSPAPKPPPRKFPIFHCNNPGHAQRGLSCQVCNERDPTWPPTFESMGVSSSPHPRASQEPRNLHCHPVSVVLAGSCPRVRSAAFVPARWEEPGLPGAVGVTCALRMLLSFTHHSGGKKNSSSTTPPRTLSPLTKAASAPVMLADGSAEGRKFWLAVCSGDTAGSWVHLTRPGGPLGRWLQVRRAGLVLHLAERASGGEAPGLEDWLYCEYLAEATEASLGHALALLWD</sequence>
<dbReference type="Proteomes" id="UP000475037">
    <property type="component" value="Unassembled WGS sequence"/>
</dbReference>
<dbReference type="EMBL" id="VOAJ01002545">
    <property type="protein sequence ID" value="KAF0882066.1"/>
    <property type="molecule type" value="Genomic_DNA"/>
</dbReference>
<feature type="region of interest" description="Disordered" evidence="2">
    <location>
        <begin position="1"/>
        <end position="63"/>
    </location>
</feature>
<dbReference type="GO" id="GO:0005925">
    <property type="term" value="C:focal adhesion"/>
    <property type="evidence" value="ECO:0007669"/>
    <property type="project" value="TreeGrafter"/>
</dbReference>
<accession>A0A6G1B2C2</accession>